<feature type="modified residue" description="N6-(pyridoxal phosphate)lysine" evidence="2">
    <location>
        <position position="35"/>
    </location>
</feature>
<comment type="caution">
    <text evidence="5">The sequence shown here is derived from an EMBL/GenBank/DDBJ whole genome shotgun (WGS) entry which is preliminary data.</text>
</comment>
<reference evidence="5 6" key="1">
    <citation type="submission" date="2024-08" db="EMBL/GenBank/DDBJ databases">
        <title>Draft Genome Sequence of Legionella lytica strain DSB2004, Isolated From a Fire Sprinkler System.</title>
        <authorList>
            <person name="Everhart A.D."/>
            <person name="Kidane D.T."/>
            <person name="Farone A.L."/>
            <person name="Farone M.B."/>
        </authorList>
    </citation>
    <scope>NUCLEOTIDE SEQUENCE [LARGE SCALE GENOMIC DNA]</scope>
    <source>
        <strain evidence="5 6">DSB2004</strain>
    </source>
</reference>
<evidence type="ECO:0000313" key="6">
    <source>
        <dbReference type="Proteomes" id="UP001615550"/>
    </source>
</evidence>
<accession>A0ABW8D8D0</accession>
<evidence type="ECO:0000259" key="4">
    <source>
        <dbReference type="Pfam" id="PF01168"/>
    </source>
</evidence>
<gene>
    <name evidence="5" type="ORF">ACD661_06580</name>
</gene>
<evidence type="ECO:0000256" key="2">
    <source>
        <dbReference type="HAMAP-Rule" id="MF_02087"/>
    </source>
</evidence>
<dbReference type="RefSeq" id="WP_400187031.1">
    <property type="nucleotide sequence ID" value="NZ_JBGORX010000001.1"/>
</dbReference>
<name>A0ABW8D8D0_9GAMM</name>
<dbReference type="Gene3D" id="3.20.20.10">
    <property type="entry name" value="Alanine racemase"/>
    <property type="match status" value="1"/>
</dbReference>
<keyword evidence="6" id="KW-1185">Reference proteome</keyword>
<organism evidence="5 6">
    <name type="scientific">Legionella lytica</name>
    <dbReference type="NCBI Taxonomy" id="96232"/>
    <lineage>
        <taxon>Bacteria</taxon>
        <taxon>Pseudomonadati</taxon>
        <taxon>Pseudomonadota</taxon>
        <taxon>Gammaproteobacteria</taxon>
        <taxon>Legionellales</taxon>
        <taxon>Legionellaceae</taxon>
        <taxon>Legionella</taxon>
    </lineage>
</organism>
<dbReference type="SUPFAM" id="SSF51419">
    <property type="entry name" value="PLP-binding barrel"/>
    <property type="match status" value="1"/>
</dbReference>
<dbReference type="NCBIfam" id="TIGR00044">
    <property type="entry name" value="YggS family pyridoxal phosphate-dependent enzyme"/>
    <property type="match status" value="1"/>
</dbReference>
<evidence type="ECO:0000256" key="3">
    <source>
        <dbReference type="RuleBase" id="RU004514"/>
    </source>
</evidence>
<comment type="function">
    <text evidence="2">Pyridoxal 5'-phosphate (PLP)-binding protein, which is involved in PLP homeostasis.</text>
</comment>
<dbReference type="HAMAP" id="MF_02087">
    <property type="entry name" value="PLP_homeostasis"/>
    <property type="match status" value="1"/>
</dbReference>
<dbReference type="PANTHER" id="PTHR10146:SF14">
    <property type="entry name" value="PYRIDOXAL PHOSPHATE HOMEOSTASIS PROTEIN"/>
    <property type="match status" value="1"/>
</dbReference>
<dbReference type="InterPro" id="IPR001608">
    <property type="entry name" value="Ala_racemase_N"/>
</dbReference>
<comment type="similarity">
    <text evidence="2 3">Belongs to the pyridoxal phosphate-binding protein YggS/PROSC family.</text>
</comment>
<dbReference type="PROSITE" id="PS01211">
    <property type="entry name" value="UPF0001"/>
    <property type="match status" value="1"/>
</dbReference>
<protein>
    <recommendedName>
        <fullName evidence="2">Pyridoxal phosphate homeostasis protein</fullName>
        <shortName evidence="2">PLP homeostasis protein</shortName>
    </recommendedName>
</protein>
<keyword evidence="1 2" id="KW-0663">Pyridoxal phosphate</keyword>
<dbReference type="InterPro" id="IPR011078">
    <property type="entry name" value="PyrdxlP_homeostasis"/>
</dbReference>
<dbReference type="Proteomes" id="UP001615550">
    <property type="component" value="Unassembled WGS sequence"/>
</dbReference>
<dbReference type="CDD" id="cd06824">
    <property type="entry name" value="PLPDE_III_Yggs_like"/>
    <property type="match status" value="1"/>
</dbReference>
<evidence type="ECO:0000256" key="1">
    <source>
        <dbReference type="ARBA" id="ARBA00022898"/>
    </source>
</evidence>
<dbReference type="PIRSF" id="PIRSF004848">
    <property type="entry name" value="YBL036c_PLPDEIII"/>
    <property type="match status" value="1"/>
</dbReference>
<evidence type="ECO:0000313" key="5">
    <source>
        <dbReference type="EMBL" id="MFJ1268216.1"/>
    </source>
</evidence>
<dbReference type="InterPro" id="IPR029066">
    <property type="entry name" value="PLP-binding_barrel"/>
</dbReference>
<dbReference type="PANTHER" id="PTHR10146">
    <property type="entry name" value="PROLINE SYNTHETASE CO-TRANSCRIBED BACTERIAL HOMOLOG PROTEIN"/>
    <property type="match status" value="1"/>
</dbReference>
<dbReference type="EMBL" id="JBGORX010000001">
    <property type="protein sequence ID" value="MFJ1268216.1"/>
    <property type="molecule type" value="Genomic_DNA"/>
</dbReference>
<sequence>MNLQHNLNQIQQLIRQAELESGRNAHEVLLLAASKQQSAESIAQLYELGVRDFGENYFQEAQEKINALKDLPLCWHFIGPIQSNKAKNIARAFNWVHSVNRLKIAQILSENRPSNLPPLNLCLQVNLIPEETKSGINPEEVTELALAVSQLPHLKLKGLMTIPPPEQAPQKQYELYMQMNQLLKTLNQKLGLNMDTLSMGMSDDLVPAIKAGATIVRIGRAIFGERAKK</sequence>
<feature type="domain" description="Alanine racemase N-terminal" evidence="4">
    <location>
        <begin position="3"/>
        <end position="226"/>
    </location>
</feature>
<dbReference type="Pfam" id="PF01168">
    <property type="entry name" value="Ala_racemase_N"/>
    <property type="match status" value="1"/>
</dbReference>
<proteinExistence type="inferred from homology"/>